<dbReference type="SUPFAM" id="SSF53686">
    <property type="entry name" value="Tryptophan synthase beta subunit-like PLP-dependent enzymes"/>
    <property type="match status" value="1"/>
</dbReference>
<keyword evidence="4" id="KW-1185">Reference proteome</keyword>
<feature type="signal peptide" evidence="1">
    <location>
        <begin position="1"/>
        <end position="19"/>
    </location>
</feature>
<reference evidence="3" key="1">
    <citation type="submission" date="2023-06" db="EMBL/GenBank/DDBJ databases">
        <authorList>
            <person name="Delattre M."/>
        </authorList>
    </citation>
    <scope>NUCLEOTIDE SEQUENCE</scope>
    <source>
        <strain evidence="3">AF72</strain>
    </source>
</reference>
<proteinExistence type="predicted"/>
<dbReference type="InterPro" id="IPR001926">
    <property type="entry name" value="TrpB-like_PALP"/>
</dbReference>
<organism evidence="3 4">
    <name type="scientific">Mesorhabditis spiculigera</name>
    <dbReference type="NCBI Taxonomy" id="96644"/>
    <lineage>
        <taxon>Eukaryota</taxon>
        <taxon>Metazoa</taxon>
        <taxon>Ecdysozoa</taxon>
        <taxon>Nematoda</taxon>
        <taxon>Chromadorea</taxon>
        <taxon>Rhabditida</taxon>
        <taxon>Rhabditina</taxon>
        <taxon>Rhabditomorpha</taxon>
        <taxon>Rhabditoidea</taxon>
        <taxon>Rhabditidae</taxon>
        <taxon>Mesorhabditinae</taxon>
        <taxon>Mesorhabditis</taxon>
    </lineage>
</organism>
<name>A0AA36CLU8_9BILA</name>
<dbReference type="AlphaFoldDB" id="A0AA36CLU8"/>
<dbReference type="InterPro" id="IPR050214">
    <property type="entry name" value="Cys_Synth/Cystath_Beta-Synth"/>
</dbReference>
<accession>A0AA36CLU8</accession>
<feature type="chain" id="PRO_5041373837" description="Tryptophan synthase beta chain-like PALP domain-containing protein" evidence="1">
    <location>
        <begin position="20"/>
        <end position="511"/>
    </location>
</feature>
<evidence type="ECO:0000313" key="4">
    <source>
        <dbReference type="Proteomes" id="UP001177023"/>
    </source>
</evidence>
<dbReference type="Proteomes" id="UP001177023">
    <property type="component" value="Unassembled WGS sequence"/>
</dbReference>
<protein>
    <recommendedName>
        <fullName evidence="2">Tryptophan synthase beta chain-like PALP domain-containing protein</fullName>
    </recommendedName>
</protein>
<dbReference type="PANTHER" id="PTHR10314">
    <property type="entry name" value="CYSTATHIONINE BETA-SYNTHASE"/>
    <property type="match status" value="1"/>
</dbReference>
<dbReference type="InterPro" id="IPR036052">
    <property type="entry name" value="TrpB-like_PALP_sf"/>
</dbReference>
<evidence type="ECO:0000256" key="1">
    <source>
        <dbReference type="SAM" id="SignalP"/>
    </source>
</evidence>
<evidence type="ECO:0000313" key="3">
    <source>
        <dbReference type="EMBL" id="CAJ0571477.1"/>
    </source>
</evidence>
<keyword evidence="1" id="KW-0732">Signal</keyword>
<evidence type="ECO:0000259" key="2">
    <source>
        <dbReference type="Pfam" id="PF00291"/>
    </source>
</evidence>
<comment type="caution">
    <text evidence="3">The sequence shown here is derived from an EMBL/GenBank/DDBJ whole genome shotgun (WGS) entry which is preliminary data.</text>
</comment>
<dbReference type="Pfam" id="PF00291">
    <property type="entry name" value="PALP"/>
    <property type="match status" value="1"/>
</dbReference>
<feature type="domain" description="Tryptophan synthase beta chain-like PALP" evidence="2">
    <location>
        <begin position="62"/>
        <end position="356"/>
    </location>
</feature>
<dbReference type="GO" id="GO:0019344">
    <property type="term" value="P:cysteine biosynthetic process"/>
    <property type="evidence" value="ECO:0007669"/>
    <property type="project" value="UniProtKB-ARBA"/>
</dbReference>
<dbReference type="EMBL" id="CATQJA010002567">
    <property type="protein sequence ID" value="CAJ0571477.1"/>
    <property type="molecule type" value="Genomic_DNA"/>
</dbReference>
<sequence length="511" mass="55772">MEPRVSLRLLAGLLGIVVAQHFPSGFSPEPLLAGGRTFFMADDSWRRDAIAKMWLERRSMVYTPLFKFNYPGNPSVDLIFKNETASKTDTLKHRYAWALMMWALVEGNVGPNTTVFEASSGNTAASLAYMCRLVGVPFIAVVPNTLEDTKLGHITQYGAKIKKVDNLLRWTEAGRIAQEANGFFMNQFGNADKAEEFHESGNFPLESVNVFHEFLAQLSADSNQAVKHPHFFVMPVGTGGTLSSVGKYVKKYGVPTQLVFADTQYSLMGDYALMGRFVNESGEHLVIAPGMAGIGTLPTGRAVKGETTSLDRGVLDRVMKIPDMASTAAMAVLQRFGIDGGTSSGVNLVAMLSLAAQETSSNPRNDRLTIATLLADPGHFYAASYLNRTWISEKMSRHGGLTAYDCWTQVIMSALELGGDPLMMGLEDGPRPRPQSMFEGNTTLDADEEIAHLFSAQPAAILSRQCSHATPDTSPTNGRRLSVAAGIAKFEAHARQHAVKREKPWRESNAL</sequence>
<dbReference type="Gene3D" id="3.40.50.1100">
    <property type="match status" value="2"/>
</dbReference>
<feature type="non-terminal residue" evidence="3">
    <location>
        <position position="511"/>
    </location>
</feature>
<gene>
    <name evidence="3" type="ORF">MSPICULIGERA_LOCUS9881</name>
</gene>